<dbReference type="FunFam" id="3.30.470.10:FF:000002">
    <property type="entry name" value="Branched-chain-amino-acid aminotransferase"/>
    <property type="match status" value="1"/>
</dbReference>
<keyword evidence="10" id="KW-1185">Reference proteome</keyword>
<dbReference type="OrthoDB" id="1732691at2759"/>
<dbReference type="Gene3D" id="3.30.470.10">
    <property type="match status" value="1"/>
</dbReference>
<evidence type="ECO:0000256" key="7">
    <source>
        <dbReference type="ARBA" id="ARBA00022898"/>
    </source>
</evidence>
<dbReference type="GO" id="GO:0009099">
    <property type="term" value="P:L-valine biosynthetic process"/>
    <property type="evidence" value="ECO:0007669"/>
    <property type="project" value="TreeGrafter"/>
</dbReference>
<dbReference type="InterPro" id="IPR043131">
    <property type="entry name" value="BCAT-like_N"/>
</dbReference>
<evidence type="ECO:0000256" key="3">
    <source>
        <dbReference type="ARBA" id="ARBA00013053"/>
    </source>
</evidence>
<reference evidence="9 10" key="1">
    <citation type="journal article" date="2016" name="Nat. Commun.">
        <title>Extremotolerant tardigrade genome and improved radiotolerance of human cultured cells by tardigrade-unique protein.</title>
        <authorList>
            <person name="Hashimoto T."/>
            <person name="Horikawa D.D."/>
            <person name="Saito Y."/>
            <person name="Kuwahara H."/>
            <person name="Kozuka-Hata H."/>
            <person name="Shin-I T."/>
            <person name="Minakuchi Y."/>
            <person name="Ohishi K."/>
            <person name="Motoyama A."/>
            <person name="Aizu T."/>
            <person name="Enomoto A."/>
            <person name="Kondo K."/>
            <person name="Tanaka S."/>
            <person name="Hara Y."/>
            <person name="Koshikawa S."/>
            <person name="Sagara H."/>
            <person name="Miura T."/>
            <person name="Yokobori S."/>
            <person name="Miyagawa K."/>
            <person name="Suzuki Y."/>
            <person name="Kubo T."/>
            <person name="Oyama M."/>
            <person name="Kohara Y."/>
            <person name="Fujiyama A."/>
            <person name="Arakawa K."/>
            <person name="Katayama T."/>
            <person name="Toyoda A."/>
            <person name="Kunieda T."/>
        </authorList>
    </citation>
    <scope>NUCLEOTIDE SEQUENCE [LARGE SCALE GENOMIC DNA]</scope>
    <source>
        <strain evidence="9 10">YOKOZUNA-1</strain>
    </source>
</reference>
<dbReference type="Gene3D" id="3.20.10.10">
    <property type="entry name" value="D-amino Acid Aminotransferase, subunit A, domain 2"/>
    <property type="match status" value="1"/>
</dbReference>
<dbReference type="CDD" id="cd01557">
    <property type="entry name" value="BCAT_beta_family"/>
    <property type="match status" value="1"/>
</dbReference>
<evidence type="ECO:0000256" key="4">
    <source>
        <dbReference type="ARBA" id="ARBA00022576"/>
    </source>
</evidence>
<keyword evidence="4" id="KW-0032">Aminotransferase</keyword>
<dbReference type="SUPFAM" id="SSF56752">
    <property type="entry name" value="D-aminoacid aminotransferase-like PLP-dependent enzymes"/>
    <property type="match status" value="1"/>
</dbReference>
<dbReference type="Pfam" id="PF01063">
    <property type="entry name" value="Aminotran_4"/>
    <property type="match status" value="1"/>
</dbReference>
<comment type="cofactor">
    <cofactor evidence="1">
        <name>pyridoxal 5'-phosphate</name>
        <dbReference type="ChEBI" id="CHEBI:597326"/>
    </cofactor>
</comment>
<comment type="similarity">
    <text evidence="2">Belongs to the class-IV pyridoxal-phosphate-dependent aminotransferase family.</text>
</comment>
<keyword evidence="5" id="KW-0028">Amino-acid biosynthesis</keyword>
<accession>A0A1D1W264</accession>
<protein>
    <recommendedName>
        <fullName evidence="3">branched-chain-amino-acid transaminase</fullName>
        <ecNumber evidence="3">2.6.1.42</ecNumber>
    </recommendedName>
</protein>
<dbReference type="FunFam" id="3.20.10.10:FF:000004">
    <property type="entry name" value="Branched-chain-amino-acid aminotransferase"/>
    <property type="match status" value="1"/>
</dbReference>
<evidence type="ECO:0000256" key="6">
    <source>
        <dbReference type="ARBA" id="ARBA00022679"/>
    </source>
</evidence>
<keyword evidence="7" id="KW-0663">Pyridoxal phosphate</keyword>
<dbReference type="PANTHER" id="PTHR11825:SF44">
    <property type="entry name" value="BRANCHED-CHAIN-AMINO-ACID AMINOTRANSFERASE"/>
    <property type="match status" value="1"/>
</dbReference>
<dbReference type="Proteomes" id="UP000186922">
    <property type="component" value="Unassembled WGS sequence"/>
</dbReference>
<dbReference type="EC" id="2.6.1.42" evidence="3"/>
<organism evidence="9 10">
    <name type="scientific">Ramazzottius varieornatus</name>
    <name type="common">Water bear</name>
    <name type="synonym">Tardigrade</name>
    <dbReference type="NCBI Taxonomy" id="947166"/>
    <lineage>
        <taxon>Eukaryota</taxon>
        <taxon>Metazoa</taxon>
        <taxon>Ecdysozoa</taxon>
        <taxon>Tardigrada</taxon>
        <taxon>Eutardigrada</taxon>
        <taxon>Parachela</taxon>
        <taxon>Hypsibioidea</taxon>
        <taxon>Ramazzottiidae</taxon>
        <taxon>Ramazzottius</taxon>
    </lineage>
</organism>
<evidence type="ECO:0000313" key="10">
    <source>
        <dbReference type="Proteomes" id="UP000186922"/>
    </source>
</evidence>
<evidence type="ECO:0000256" key="8">
    <source>
        <dbReference type="ARBA" id="ARBA00023304"/>
    </source>
</evidence>
<dbReference type="InterPro" id="IPR036038">
    <property type="entry name" value="Aminotransferase-like"/>
</dbReference>
<keyword evidence="6" id="KW-0808">Transferase</keyword>
<dbReference type="STRING" id="947166.A0A1D1W264"/>
<keyword evidence="8" id="KW-0100">Branched-chain amino acid biosynthesis</keyword>
<dbReference type="InterPro" id="IPR043132">
    <property type="entry name" value="BCAT-like_C"/>
</dbReference>
<dbReference type="InterPro" id="IPR001544">
    <property type="entry name" value="Aminotrans_IV"/>
</dbReference>
<gene>
    <name evidence="9" type="primary">RvY_17462-1</name>
    <name evidence="9" type="synonym">RvY_17462.1</name>
    <name evidence="9" type="ORF">RvY_17462</name>
</gene>
<dbReference type="InterPro" id="IPR033939">
    <property type="entry name" value="BCAT_family"/>
</dbReference>
<dbReference type="PANTHER" id="PTHR11825">
    <property type="entry name" value="SUBGROUP IIII AMINOTRANSFERASE"/>
    <property type="match status" value="1"/>
</dbReference>
<dbReference type="InterPro" id="IPR005786">
    <property type="entry name" value="B_amino_transII"/>
</dbReference>
<proteinExistence type="inferred from homology"/>
<dbReference type="GO" id="GO:0009098">
    <property type="term" value="P:L-leucine biosynthetic process"/>
    <property type="evidence" value="ECO:0007669"/>
    <property type="project" value="TreeGrafter"/>
</dbReference>
<evidence type="ECO:0000256" key="5">
    <source>
        <dbReference type="ARBA" id="ARBA00022605"/>
    </source>
</evidence>
<sequence>MHAVRKSLSVGYSSGSRETVQPVVWRLLDVKSFASQVTTGSAARKHQSFKYDDLEIVQSKKLGKKPDWNKLVFGHNFSDHMLSIPWSETKGWDAPRIGPLKNIELHPAAKVLHYAIELFEGLKAYRGVDGRIRLFRPDQNMKRMNSSARRSGLPEFDGNELLRCMAQLIELDSSWVPQSPESSLYIRPTMIGNDPTLGVSRSKECLLYVISGPVGPYFPTGLKPVSLLADPSFVRSWPGSAGAFKMGSNYAPTILVGKEAEKQGCQQVLWLYGEDHQLTEVGTMNIAAYWTNENGEKELVTPPLNGLILPGVTRTSLLELAREWGVFKVTEKNITMKDIIKSIKEKRLIELFGAGTACVICPISRLLYLGRDIHIPVPVEGGDSVSRRFYNELLDIQYGRKAHPWAVDIEDLIQGTSTSAEVHEVAEPRRQKVAARI</sequence>
<dbReference type="GO" id="GO:0004084">
    <property type="term" value="F:branched-chain-amino-acid transaminase activity"/>
    <property type="evidence" value="ECO:0007669"/>
    <property type="project" value="UniProtKB-EC"/>
</dbReference>
<dbReference type="NCBIfam" id="TIGR01123">
    <property type="entry name" value="ilvE_II"/>
    <property type="match status" value="1"/>
</dbReference>
<dbReference type="AlphaFoldDB" id="A0A1D1W264"/>
<evidence type="ECO:0000256" key="2">
    <source>
        <dbReference type="ARBA" id="ARBA00009320"/>
    </source>
</evidence>
<evidence type="ECO:0000313" key="9">
    <source>
        <dbReference type="EMBL" id="GAV07647.1"/>
    </source>
</evidence>
<comment type="caution">
    <text evidence="9">The sequence shown here is derived from an EMBL/GenBank/DDBJ whole genome shotgun (WGS) entry which is preliminary data.</text>
</comment>
<dbReference type="EMBL" id="BDGG01000015">
    <property type="protein sequence ID" value="GAV07647.1"/>
    <property type="molecule type" value="Genomic_DNA"/>
</dbReference>
<name>A0A1D1W264_RAMVA</name>
<evidence type="ECO:0000256" key="1">
    <source>
        <dbReference type="ARBA" id="ARBA00001933"/>
    </source>
</evidence>
<dbReference type="GO" id="GO:0005739">
    <property type="term" value="C:mitochondrion"/>
    <property type="evidence" value="ECO:0007669"/>
    <property type="project" value="TreeGrafter"/>
</dbReference>
<dbReference type="NCBIfam" id="NF009897">
    <property type="entry name" value="PRK13357.1"/>
    <property type="match status" value="1"/>
</dbReference>